<keyword evidence="6 10" id="KW-0863">Zinc-finger</keyword>
<feature type="zinc finger region" description="C3H1-type" evidence="10">
    <location>
        <begin position="88"/>
        <end position="115"/>
    </location>
</feature>
<evidence type="ECO:0000256" key="4">
    <source>
        <dbReference type="ARBA" id="ARBA00022723"/>
    </source>
</evidence>
<evidence type="ECO:0000256" key="6">
    <source>
        <dbReference type="ARBA" id="ARBA00022771"/>
    </source>
</evidence>
<evidence type="ECO:0000256" key="11">
    <source>
        <dbReference type="RuleBase" id="RU369008"/>
    </source>
</evidence>
<comment type="function">
    <text evidence="11">Component of the cleavage factor I (CF I) involved in pre-mRNA 3'-end processing.</text>
</comment>
<keyword evidence="3 11" id="KW-0507">mRNA processing</keyword>
<evidence type="ECO:0000256" key="7">
    <source>
        <dbReference type="ARBA" id="ARBA00022833"/>
    </source>
</evidence>
<keyword evidence="8 11" id="KW-0694">RNA-binding</keyword>
<evidence type="ECO:0000313" key="13">
    <source>
        <dbReference type="EMBL" id="ORZ35768.1"/>
    </source>
</evidence>
<keyword evidence="14" id="KW-1185">Reference proteome</keyword>
<dbReference type="Pfam" id="PF14608">
    <property type="entry name" value="zf-CCCH_2"/>
    <property type="match status" value="2"/>
</dbReference>
<protein>
    <recommendedName>
        <fullName evidence="11">mRNA 3'-end-processing protein</fullName>
    </recommendedName>
</protein>
<feature type="domain" description="C3H1-type" evidence="12">
    <location>
        <begin position="60"/>
        <end position="87"/>
    </location>
</feature>
<evidence type="ECO:0000259" key="12">
    <source>
        <dbReference type="PROSITE" id="PS50103"/>
    </source>
</evidence>
<dbReference type="STRING" id="765915.A0A1Y2HME7"/>
<dbReference type="EMBL" id="MCFL01000020">
    <property type="protein sequence ID" value="ORZ35768.1"/>
    <property type="molecule type" value="Genomic_DNA"/>
</dbReference>
<dbReference type="PANTHER" id="PTHR23102">
    <property type="entry name" value="CLEAVAGE AND POLYADENYLATION SPECIFICITY FACTOR SUBUNIT 4-RELATED"/>
    <property type="match status" value="1"/>
</dbReference>
<dbReference type="OrthoDB" id="1914176at2759"/>
<reference evidence="13 14" key="1">
    <citation type="submission" date="2016-07" db="EMBL/GenBank/DDBJ databases">
        <title>Pervasive Adenine N6-methylation of Active Genes in Fungi.</title>
        <authorList>
            <consortium name="DOE Joint Genome Institute"/>
            <person name="Mondo S.J."/>
            <person name="Dannebaum R.O."/>
            <person name="Kuo R.C."/>
            <person name="Labutti K."/>
            <person name="Haridas S."/>
            <person name="Kuo A."/>
            <person name="Salamov A."/>
            <person name="Ahrendt S.R."/>
            <person name="Lipzen A."/>
            <person name="Sullivan W."/>
            <person name="Andreopoulos W.B."/>
            <person name="Clum A."/>
            <person name="Lindquist E."/>
            <person name="Daum C."/>
            <person name="Ramamoorthy G.K."/>
            <person name="Gryganskyi A."/>
            <person name="Culley D."/>
            <person name="Magnuson J.K."/>
            <person name="James T.Y."/>
            <person name="O'Malley M.A."/>
            <person name="Stajich J.E."/>
            <person name="Spatafora J.W."/>
            <person name="Visel A."/>
            <person name="Grigoriev I.V."/>
        </authorList>
    </citation>
    <scope>NUCLEOTIDE SEQUENCE [LARGE SCALE GENOMIC DNA]</scope>
    <source>
        <strain evidence="13 14">PL171</strain>
    </source>
</reference>
<feature type="zinc finger region" description="C3H1-type" evidence="10">
    <location>
        <begin position="60"/>
        <end position="87"/>
    </location>
</feature>
<dbReference type="InterPro" id="IPR036855">
    <property type="entry name" value="Znf_CCCH_sf"/>
</dbReference>
<dbReference type="InterPro" id="IPR000571">
    <property type="entry name" value="Znf_CCCH"/>
</dbReference>
<accession>A0A1Y2HME7</accession>
<dbReference type="AlphaFoldDB" id="A0A1Y2HME7"/>
<dbReference type="SMART" id="SM00356">
    <property type="entry name" value="ZnF_C3H1"/>
    <property type="match status" value="5"/>
</dbReference>
<feature type="domain" description="C3H1-type" evidence="12">
    <location>
        <begin position="116"/>
        <end position="143"/>
    </location>
</feature>
<keyword evidence="4 10" id="KW-0479">Metal-binding</keyword>
<dbReference type="PANTHER" id="PTHR23102:SF24">
    <property type="entry name" value="CLEAVAGE AND POLYADENYLATION SPECIFICITY FACTOR SUBUNIT 4"/>
    <property type="match status" value="1"/>
</dbReference>
<feature type="zinc finger region" description="C3H1-type" evidence="10">
    <location>
        <begin position="116"/>
        <end position="143"/>
    </location>
</feature>
<keyword evidence="5 11" id="KW-0677">Repeat</keyword>
<evidence type="ECO:0000256" key="10">
    <source>
        <dbReference type="PROSITE-ProRule" id="PRU00723"/>
    </source>
</evidence>
<evidence type="ECO:0000256" key="2">
    <source>
        <dbReference type="ARBA" id="ARBA00008907"/>
    </source>
</evidence>
<dbReference type="GO" id="GO:0005634">
    <property type="term" value="C:nucleus"/>
    <property type="evidence" value="ECO:0007669"/>
    <property type="project" value="UniProtKB-SubCell"/>
</dbReference>
<organism evidence="13 14">
    <name type="scientific">Catenaria anguillulae PL171</name>
    <dbReference type="NCBI Taxonomy" id="765915"/>
    <lineage>
        <taxon>Eukaryota</taxon>
        <taxon>Fungi</taxon>
        <taxon>Fungi incertae sedis</taxon>
        <taxon>Blastocladiomycota</taxon>
        <taxon>Blastocladiomycetes</taxon>
        <taxon>Blastocladiales</taxon>
        <taxon>Catenariaceae</taxon>
        <taxon>Catenaria</taxon>
    </lineage>
</organism>
<feature type="domain" description="C3H1-type" evidence="12">
    <location>
        <begin position="145"/>
        <end position="167"/>
    </location>
</feature>
<sequence>MSKLSAITSADGYTFDFEEFVKHDLAITLAIDHNSQICRTYLKTSNCPLGPRCPYKHPASARKVVCKHWLRGLCKKGDGCEFLHEYNMRRMPECWFFSKYGECSNPECEYRHIDPSSKVRECPWFARGFCKHGPKCKNRHVKKPPCYLYLAGFCPHGKACENGHPKFEVATVDDDLLLPEDSNNADGRLDHIGSFVSCPMLSFALASHSL</sequence>
<evidence type="ECO:0000256" key="8">
    <source>
        <dbReference type="ARBA" id="ARBA00022884"/>
    </source>
</evidence>
<keyword evidence="9 11" id="KW-0539">Nucleus</keyword>
<dbReference type="Gene3D" id="6.10.250.3220">
    <property type="match status" value="1"/>
</dbReference>
<dbReference type="GO" id="GO:0008270">
    <property type="term" value="F:zinc ion binding"/>
    <property type="evidence" value="ECO:0007669"/>
    <property type="project" value="UniProtKB-KW"/>
</dbReference>
<comment type="subcellular location">
    <subcellularLocation>
        <location evidence="1 11">Nucleus</location>
    </subcellularLocation>
</comment>
<name>A0A1Y2HME7_9FUNG</name>
<dbReference type="PROSITE" id="PS50103">
    <property type="entry name" value="ZF_C3H1"/>
    <property type="match status" value="5"/>
</dbReference>
<keyword evidence="7 10" id="KW-0862">Zinc</keyword>
<dbReference type="Gene3D" id="4.10.1000.10">
    <property type="entry name" value="Zinc finger, CCCH-type"/>
    <property type="match status" value="2"/>
</dbReference>
<dbReference type="SUPFAM" id="SSF90229">
    <property type="entry name" value="CCCH zinc finger"/>
    <property type="match status" value="2"/>
</dbReference>
<comment type="similarity">
    <text evidence="2 11">Belongs to the CPSF4/YTH1 family.</text>
</comment>
<evidence type="ECO:0000256" key="1">
    <source>
        <dbReference type="ARBA" id="ARBA00004123"/>
    </source>
</evidence>
<dbReference type="Proteomes" id="UP000193411">
    <property type="component" value="Unassembled WGS sequence"/>
</dbReference>
<dbReference type="GO" id="GO:0031124">
    <property type="term" value="P:mRNA 3'-end processing"/>
    <property type="evidence" value="ECO:0007669"/>
    <property type="project" value="UniProtKB-UniRule"/>
</dbReference>
<feature type="zinc finger region" description="C3H1-type" evidence="10">
    <location>
        <begin position="145"/>
        <end position="167"/>
    </location>
</feature>
<evidence type="ECO:0000256" key="5">
    <source>
        <dbReference type="ARBA" id="ARBA00022737"/>
    </source>
</evidence>
<evidence type="ECO:0000256" key="3">
    <source>
        <dbReference type="ARBA" id="ARBA00022664"/>
    </source>
</evidence>
<dbReference type="Pfam" id="PF00642">
    <property type="entry name" value="zf-CCCH"/>
    <property type="match status" value="2"/>
</dbReference>
<feature type="zinc finger region" description="C3H1-type" evidence="10">
    <location>
        <begin position="32"/>
        <end position="58"/>
    </location>
</feature>
<comment type="caution">
    <text evidence="13">The sequence shown here is derived from an EMBL/GenBank/DDBJ whole genome shotgun (WGS) entry which is preliminary data.</text>
</comment>
<evidence type="ECO:0000313" key="14">
    <source>
        <dbReference type="Proteomes" id="UP000193411"/>
    </source>
</evidence>
<dbReference type="GO" id="GO:0003723">
    <property type="term" value="F:RNA binding"/>
    <property type="evidence" value="ECO:0007669"/>
    <property type="project" value="UniProtKB-UniRule"/>
</dbReference>
<gene>
    <name evidence="13" type="ORF">BCR44DRAFT_35404</name>
</gene>
<feature type="domain" description="C3H1-type" evidence="12">
    <location>
        <begin position="88"/>
        <end position="115"/>
    </location>
</feature>
<dbReference type="FunFam" id="4.10.1000.10:FF:000012">
    <property type="entry name" value="cleavage and polyadenylation specificity factor subunit 4"/>
    <property type="match status" value="1"/>
</dbReference>
<dbReference type="InterPro" id="IPR045348">
    <property type="entry name" value="CPSF4/Yth1"/>
</dbReference>
<proteinExistence type="inferred from homology"/>
<evidence type="ECO:0000256" key="9">
    <source>
        <dbReference type="ARBA" id="ARBA00023242"/>
    </source>
</evidence>
<feature type="domain" description="C3H1-type" evidence="12">
    <location>
        <begin position="32"/>
        <end position="58"/>
    </location>
</feature>